<dbReference type="GO" id="GO:0042802">
    <property type="term" value="F:identical protein binding"/>
    <property type="evidence" value="ECO:0007669"/>
    <property type="project" value="TreeGrafter"/>
</dbReference>
<dbReference type="InterPro" id="IPR005814">
    <property type="entry name" value="Aminotrans_3"/>
</dbReference>
<comment type="miscellaneous">
    <text evidence="5">May also have succinyldiaminopimelate aminotransferase activity, thus carrying out the corresponding step in lysine biosynthesis.</text>
</comment>
<dbReference type="InterPro" id="IPR049704">
    <property type="entry name" value="Aminotrans_3_PPA_site"/>
</dbReference>
<feature type="binding site" evidence="5">
    <location>
        <position position="265"/>
    </location>
    <ligand>
        <name>pyridoxal 5'-phosphate</name>
        <dbReference type="ChEBI" id="CHEBI:597326"/>
    </ligand>
</feature>
<organism evidence="6 7">
    <name type="scientific">Ligilactobacillus agilis</name>
    <dbReference type="NCBI Taxonomy" id="1601"/>
    <lineage>
        <taxon>Bacteria</taxon>
        <taxon>Bacillati</taxon>
        <taxon>Bacillota</taxon>
        <taxon>Bacilli</taxon>
        <taxon>Lactobacillales</taxon>
        <taxon>Lactobacillaceae</taxon>
        <taxon>Ligilactobacillus</taxon>
    </lineage>
</organism>
<dbReference type="GO" id="GO:0006526">
    <property type="term" value="P:L-arginine biosynthetic process"/>
    <property type="evidence" value="ECO:0007669"/>
    <property type="project" value="UniProtKB-UniRule"/>
</dbReference>
<dbReference type="PANTHER" id="PTHR11986">
    <property type="entry name" value="AMINOTRANSFERASE CLASS III"/>
    <property type="match status" value="1"/>
</dbReference>
<evidence type="ECO:0000313" key="7">
    <source>
        <dbReference type="Proteomes" id="UP001058429"/>
    </source>
</evidence>
<reference evidence="6" key="1">
    <citation type="submission" date="2022-09" db="EMBL/GenBank/DDBJ databases">
        <title>Complete genome of Ligilactobacillus agilis AM_LB6, isolated from chicken feces.</title>
        <authorList>
            <person name="den Bakker H.C."/>
            <person name="Mann A."/>
        </authorList>
    </citation>
    <scope>NUCLEOTIDE SEQUENCE</scope>
    <source>
        <strain evidence="6">AM_LB6</strain>
    </source>
</reference>
<feature type="modified residue" description="N6-(pyridoxal phosphate)lysine" evidence="5">
    <location>
        <position position="236"/>
    </location>
</feature>
<dbReference type="InterPro" id="IPR050103">
    <property type="entry name" value="Class-III_PLP-dep_AT"/>
</dbReference>
<dbReference type="EMBL" id="CP104396">
    <property type="protein sequence ID" value="UXC64448.1"/>
    <property type="molecule type" value="Genomic_DNA"/>
</dbReference>
<dbReference type="Pfam" id="PF00202">
    <property type="entry name" value="Aminotran_3"/>
    <property type="match status" value="1"/>
</dbReference>
<dbReference type="GeneID" id="75136516"/>
<dbReference type="SUPFAM" id="SSF53383">
    <property type="entry name" value="PLP-dependent transferases"/>
    <property type="match status" value="1"/>
</dbReference>
<feature type="binding site" evidence="5">
    <location>
        <position position="126"/>
    </location>
    <ligand>
        <name>N(2)-acetyl-L-ornithine</name>
        <dbReference type="ChEBI" id="CHEBI:57805"/>
    </ligand>
</feature>
<comment type="pathway">
    <text evidence="5">Amino-acid biosynthesis; L-arginine biosynthesis; N(2)-acetyl-L-ornithine from L-glutamate: step 4/4.</text>
</comment>
<name>A0A9Q9JAU0_9LACO</name>
<gene>
    <name evidence="5" type="primary">argD</name>
    <name evidence="6" type="ORF">N4562_01650</name>
</gene>
<keyword evidence="4 5" id="KW-0663">Pyridoxal phosphate</keyword>
<dbReference type="AlphaFoldDB" id="A0A9Q9JAU0"/>
<feature type="binding site" evidence="5">
    <location>
        <position position="264"/>
    </location>
    <ligand>
        <name>N(2)-acetyl-L-ornithine</name>
        <dbReference type="ChEBI" id="CHEBI:57805"/>
    </ligand>
</feature>
<evidence type="ECO:0000313" key="6">
    <source>
        <dbReference type="EMBL" id="UXC64448.1"/>
    </source>
</evidence>
<comment type="catalytic activity">
    <reaction evidence="5">
        <text>N(2)-acetyl-L-ornithine + 2-oxoglutarate = N-acetyl-L-glutamate 5-semialdehyde + L-glutamate</text>
        <dbReference type="Rhea" id="RHEA:18049"/>
        <dbReference type="ChEBI" id="CHEBI:16810"/>
        <dbReference type="ChEBI" id="CHEBI:29123"/>
        <dbReference type="ChEBI" id="CHEBI:29985"/>
        <dbReference type="ChEBI" id="CHEBI:57805"/>
        <dbReference type="EC" id="2.6.1.11"/>
    </reaction>
</comment>
<feature type="binding site" evidence="5">
    <location>
        <begin position="207"/>
        <end position="210"/>
    </location>
    <ligand>
        <name>pyridoxal 5'-phosphate</name>
        <dbReference type="ChEBI" id="CHEBI:597326"/>
    </ligand>
</feature>
<dbReference type="InterPro" id="IPR004636">
    <property type="entry name" value="AcOrn/SuccOrn_fam"/>
</dbReference>
<dbReference type="NCBIfam" id="TIGR00707">
    <property type="entry name" value="argD"/>
    <property type="match status" value="1"/>
</dbReference>
<dbReference type="GO" id="GO:0003992">
    <property type="term" value="F:N2-acetyl-L-ornithine:2-oxoglutarate 5-aminotransferase activity"/>
    <property type="evidence" value="ECO:0007669"/>
    <property type="project" value="UniProtKB-UniRule"/>
</dbReference>
<dbReference type="Gene3D" id="3.40.640.10">
    <property type="entry name" value="Type I PLP-dependent aspartate aminotransferase-like (Major domain)"/>
    <property type="match status" value="1"/>
</dbReference>
<evidence type="ECO:0000256" key="1">
    <source>
        <dbReference type="ARBA" id="ARBA00022576"/>
    </source>
</evidence>
<dbReference type="Proteomes" id="UP001058429">
    <property type="component" value="Chromosome"/>
</dbReference>
<feature type="binding site" evidence="5">
    <location>
        <begin position="96"/>
        <end position="97"/>
    </location>
    <ligand>
        <name>pyridoxal 5'-phosphate</name>
        <dbReference type="ChEBI" id="CHEBI:597326"/>
    </ligand>
</feature>
<dbReference type="Gene3D" id="3.90.1150.10">
    <property type="entry name" value="Aspartate Aminotransferase, domain 1"/>
    <property type="match status" value="1"/>
</dbReference>
<dbReference type="PROSITE" id="PS00600">
    <property type="entry name" value="AA_TRANSFER_CLASS_3"/>
    <property type="match status" value="1"/>
</dbReference>
<keyword evidence="5" id="KW-0963">Cytoplasm</keyword>
<evidence type="ECO:0000256" key="2">
    <source>
        <dbReference type="ARBA" id="ARBA00022605"/>
    </source>
</evidence>
<accession>A0A9Q9JAU0</accession>
<dbReference type="InterPro" id="IPR015424">
    <property type="entry name" value="PyrdxlP-dep_Trfase"/>
</dbReference>
<dbReference type="EC" id="2.6.1.11" evidence="5"/>
<keyword evidence="5" id="KW-0055">Arginine biosynthesis</keyword>
<comment type="cofactor">
    <cofactor evidence="5">
        <name>pyridoxal 5'-phosphate</name>
        <dbReference type="ChEBI" id="CHEBI:597326"/>
    </cofactor>
    <text evidence="5">Binds 1 pyridoxal phosphate per subunit.</text>
</comment>
<dbReference type="NCBIfam" id="NF002797">
    <property type="entry name" value="PRK02936.1"/>
    <property type="match status" value="1"/>
</dbReference>
<keyword evidence="2 5" id="KW-0028">Amino-acid biosynthesis</keyword>
<protein>
    <recommendedName>
        <fullName evidence="5">Acetylornithine aminotransferase</fullName>
        <shortName evidence="5">ACOAT</shortName>
        <ecNumber evidence="5">2.6.1.11</ecNumber>
    </recommendedName>
</protein>
<dbReference type="PIRSF" id="PIRSF000521">
    <property type="entry name" value="Transaminase_4ab_Lys_Orn"/>
    <property type="match status" value="1"/>
</dbReference>
<dbReference type="HAMAP" id="MF_01107">
    <property type="entry name" value="ArgD_aminotrans_3"/>
    <property type="match status" value="1"/>
</dbReference>
<keyword evidence="3 5" id="KW-0808">Transferase</keyword>
<evidence type="ECO:0000256" key="4">
    <source>
        <dbReference type="ARBA" id="ARBA00022898"/>
    </source>
</evidence>
<evidence type="ECO:0000256" key="3">
    <source>
        <dbReference type="ARBA" id="ARBA00022679"/>
    </source>
</evidence>
<dbReference type="GO" id="GO:0005737">
    <property type="term" value="C:cytoplasm"/>
    <property type="evidence" value="ECO:0007669"/>
    <property type="project" value="UniProtKB-SubCell"/>
</dbReference>
<dbReference type="PANTHER" id="PTHR11986:SF79">
    <property type="entry name" value="ACETYLORNITHINE AMINOTRANSFERASE, MITOCHONDRIAL"/>
    <property type="match status" value="1"/>
</dbReference>
<dbReference type="InterPro" id="IPR015421">
    <property type="entry name" value="PyrdxlP-dep_Trfase_major"/>
</dbReference>
<comment type="subcellular location">
    <subcellularLocation>
        <location evidence="5">Cytoplasm</location>
    </subcellularLocation>
</comment>
<comment type="subunit">
    <text evidence="5">Homodimer.</text>
</comment>
<keyword evidence="1 5" id="KW-0032">Aminotransferase</keyword>
<dbReference type="InterPro" id="IPR015422">
    <property type="entry name" value="PyrdxlP-dep_Trfase_small"/>
</dbReference>
<dbReference type="RefSeq" id="WP_260905183.1">
    <property type="nucleotide sequence ID" value="NZ_CP104396.1"/>
</dbReference>
<proteinExistence type="inferred from homology"/>
<feature type="binding site" evidence="5">
    <location>
        <position position="123"/>
    </location>
    <ligand>
        <name>pyridoxal 5'-phosphate</name>
        <dbReference type="ChEBI" id="CHEBI:597326"/>
    </ligand>
</feature>
<comment type="similarity">
    <text evidence="5">Belongs to the class-III pyridoxal-phosphate-dependent aminotransferase family. ArgD subfamily.</text>
</comment>
<sequence length="385" mass="41002">MIMDYVFPTYKRFPFEIVAGSDWELTDDQGKQYLDLTSGIGVCNLGYNQSKLNQAVTEQLTKVWHTSNLYESSLQDQVAQGIVNGEDYLVSFCNSGTEANEAALKLARKATGREKILAFNHSFHGRTYGSLSVTGNDQIKVGFSPMLAGVSFAEYNDDQALEQVSSDLAAVIVEVVQGEGGVYAADASWLKALAAKCQQVGALLIIDEVQTGMGRTGKLYAFENYGLKPDIFTLAKGLANGIPVGAMVGKKSLGKYFGPGSHGSTFAGNPLAMAAAKEVLATMDSEFLEAVAAKAEFAWHYLEDLTALECVTSVTGLGLMIGIHLSSEVKVAAVIEKLQAAGVLTLAARDNTLRLLPPLTMPASELLAGIEEIKAVLAEAILVGV</sequence>
<dbReference type="FunFam" id="3.40.640.10:FF:000004">
    <property type="entry name" value="Acetylornithine aminotransferase"/>
    <property type="match status" value="1"/>
</dbReference>
<evidence type="ECO:0000256" key="5">
    <source>
        <dbReference type="HAMAP-Rule" id="MF_01107"/>
    </source>
</evidence>
<dbReference type="GO" id="GO:0030170">
    <property type="term" value="F:pyridoxal phosphate binding"/>
    <property type="evidence" value="ECO:0007669"/>
    <property type="project" value="InterPro"/>
</dbReference>
<dbReference type="CDD" id="cd00610">
    <property type="entry name" value="OAT_like"/>
    <property type="match status" value="1"/>
</dbReference>